<comment type="caution">
    <text evidence="3">The sequence shown here is derived from an EMBL/GenBank/DDBJ whole genome shotgun (WGS) entry which is preliminary data.</text>
</comment>
<dbReference type="PANTHER" id="PTHR43674">
    <property type="entry name" value="NITRILASE C965.09-RELATED"/>
    <property type="match status" value="1"/>
</dbReference>
<dbReference type="Pfam" id="PF00795">
    <property type="entry name" value="CN_hydrolase"/>
    <property type="match status" value="1"/>
</dbReference>
<dbReference type="PANTHER" id="PTHR43674:SF2">
    <property type="entry name" value="BETA-UREIDOPROPIONASE"/>
    <property type="match status" value="1"/>
</dbReference>
<evidence type="ECO:0000256" key="1">
    <source>
        <dbReference type="ARBA" id="ARBA00022801"/>
    </source>
</evidence>
<dbReference type="GO" id="GO:0016787">
    <property type="term" value="F:hydrolase activity"/>
    <property type="evidence" value="ECO:0007669"/>
    <property type="project" value="UniProtKB-KW"/>
</dbReference>
<organism evidence="3 4">
    <name type="scientific">Lacimonas salitolerans</name>
    <dbReference type="NCBI Taxonomy" id="1323750"/>
    <lineage>
        <taxon>Bacteria</taxon>
        <taxon>Pseudomonadati</taxon>
        <taxon>Pseudomonadota</taxon>
        <taxon>Alphaproteobacteria</taxon>
        <taxon>Rhodobacterales</taxon>
        <taxon>Paracoccaceae</taxon>
        <taxon>Lacimonas</taxon>
    </lineage>
</organism>
<dbReference type="InterPro" id="IPR003010">
    <property type="entry name" value="C-N_Hydrolase"/>
</dbReference>
<dbReference type="RefSeq" id="WP_379912195.1">
    <property type="nucleotide sequence ID" value="NZ_JBHUDD010000005.1"/>
</dbReference>
<keyword evidence="1 3" id="KW-0378">Hydrolase</keyword>
<dbReference type="PROSITE" id="PS50263">
    <property type="entry name" value="CN_HYDROLASE"/>
    <property type="match status" value="1"/>
</dbReference>
<feature type="domain" description="CN hydrolase" evidence="2">
    <location>
        <begin position="1"/>
        <end position="236"/>
    </location>
</feature>
<name>A0ABW4EBR4_9RHOB</name>
<evidence type="ECO:0000313" key="4">
    <source>
        <dbReference type="Proteomes" id="UP001597186"/>
    </source>
</evidence>
<proteinExistence type="predicted"/>
<sequence>MKLALYQGPSPAGDIDRAFEVIARVLSAAATGGARMAVMPELFLPGYNQPDRFADLAQPQGGDWQKRLADLCRSHGCGLTIGWAERAGDTLYNAATCLDASGAVLAHYRKIQLFGPMENTAFTPGDSHCSFDLEGRRAAVLICYDVEFAHHVQALADRGVTLLLVPTANPAGFDLVADTLVPARAAENRITIAYANFCGTENGLSYGGKSVITGPDAQPLASAGRGEALLIADLDAIATIDPATLGTQARDRRQV</sequence>
<dbReference type="SUPFAM" id="SSF56317">
    <property type="entry name" value="Carbon-nitrogen hydrolase"/>
    <property type="match status" value="1"/>
</dbReference>
<dbReference type="EMBL" id="JBHUDD010000005">
    <property type="protein sequence ID" value="MFD1508004.1"/>
    <property type="molecule type" value="Genomic_DNA"/>
</dbReference>
<dbReference type="InterPro" id="IPR036526">
    <property type="entry name" value="C-N_Hydrolase_sf"/>
</dbReference>
<dbReference type="InterPro" id="IPR050345">
    <property type="entry name" value="Aliph_Amidase/BUP"/>
</dbReference>
<gene>
    <name evidence="3" type="ORF">ACFTOW_01090</name>
</gene>
<dbReference type="CDD" id="cd07576">
    <property type="entry name" value="R-amidase_like"/>
    <property type="match status" value="1"/>
</dbReference>
<dbReference type="Gene3D" id="3.60.110.10">
    <property type="entry name" value="Carbon-nitrogen hydrolase"/>
    <property type="match status" value="1"/>
</dbReference>
<accession>A0ABW4EBR4</accession>
<evidence type="ECO:0000313" key="3">
    <source>
        <dbReference type="EMBL" id="MFD1508004.1"/>
    </source>
</evidence>
<dbReference type="InterPro" id="IPR044083">
    <property type="entry name" value="RamA-like"/>
</dbReference>
<dbReference type="Proteomes" id="UP001597186">
    <property type="component" value="Unassembled WGS sequence"/>
</dbReference>
<protein>
    <submittedName>
        <fullName evidence="3">Carbon-nitrogen hydrolase family protein</fullName>
    </submittedName>
</protein>
<evidence type="ECO:0000259" key="2">
    <source>
        <dbReference type="PROSITE" id="PS50263"/>
    </source>
</evidence>
<reference evidence="4" key="1">
    <citation type="journal article" date="2019" name="Int. J. Syst. Evol. Microbiol.">
        <title>The Global Catalogue of Microorganisms (GCM) 10K type strain sequencing project: providing services to taxonomists for standard genome sequencing and annotation.</title>
        <authorList>
            <consortium name="The Broad Institute Genomics Platform"/>
            <consortium name="The Broad Institute Genome Sequencing Center for Infectious Disease"/>
            <person name="Wu L."/>
            <person name="Ma J."/>
        </authorList>
    </citation>
    <scope>NUCLEOTIDE SEQUENCE [LARGE SCALE GENOMIC DNA]</scope>
    <source>
        <strain evidence="4">CGMCC 1.12477</strain>
    </source>
</reference>
<keyword evidence="4" id="KW-1185">Reference proteome</keyword>